<feature type="transmembrane region" description="Helical" evidence="5">
    <location>
        <begin position="104"/>
        <end position="125"/>
    </location>
</feature>
<evidence type="ECO:0000256" key="1">
    <source>
        <dbReference type="ARBA" id="ARBA00004141"/>
    </source>
</evidence>
<feature type="transmembrane region" description="Helical" evidence="5">
    <location>
        <begin position="185"/>
        <end position="203"/>
    </location>
</feature>
<feature type="transmembrane region" description="Helical" evidence="5">
    <location>
        <begin position="21"/>
        <end position="50"/>
    </location>
</feature>
<sequence>MSWFPKSKDHLPLTWWKGHAIYLAAYIAIGGVVSMVVTAILMAAAGGSIIGMLQFSYAGLVGGLRLWTPLTYVLVNPPDLFFLLSAFFFWRFGEDVEKFFGRRIFVQLFLALVLVTPVVLTIFGLLGAATWSVWGVTGVFFGVFLAFVTLYPRAQISLILFTLPAWVLATAIVGVNALIYLAGHAWAQLIMLASQVLTAYGFVRYQQGRWTMPSFSSLLKSKKTEQPADITLLPSYREKKKKGEPTATDAEKVDAILEKISQKGMQSLTAAERKLLEKASERLKKG</sequence>
<dbReference type="SUPFAM" id="SSF144091">
    <property type="entry name" value="Rhomboid-like"/>
    <property type="match status" value="1"/>
</dbReference>
<dbReference type="RefSeq" id="WP_113960545.1">
    <property type="nucleotide sequence ID" value="NZ_QNRR01000009.1"/>
</dbReference>
<keyword evidence="3 5" id="KW-1133">Transmembrane helix</keyword>
<evidence type="ECO:0000256" key="4">
    <source>
        <dbReference type="ARBA" id="ARBA00023136"/>
    </source>
</evidence>
<feature type="transmembrane region" description="Helical" evidence="5">
    <location>
        <begin position="70"/>
        <end position="92"/>
    </location>
</feature>
<reference evidence="8 9" key="1">
    <citation type="submission" date="2018-06" db="EMBL/GenBank/DDBJ databases">
        <title>Genomic Encyclopedia of Type Strains, Phase IV (KMG-IV): sequencing the most valuable type-strain genomes for metagenomic binning, comparative biology and taxonomic classification.</title>
        <authorList>
            <person name="Goeker M."/>
        </authorList>
    </citation>
    <scope>NUCLEOTIDE SEQUENCE [LARGE SCALE GENOMIC DNA]</scope>
    <source>
        <strain evidence="8 9">DSM 25532</strain>
    </source>
</reference>
<keyword evidence="9" id="KW-1185">Reference proteome</keyword>
<comment type="caution">
    <text evidence="8">The sequence shown here is derived from an EMBL/GenBank/DDBJ whole genome shotgun (WGS) entry which is preliminary data.</text>
</comment>
<name>A0A366HDF5_9BACT</name>
<evidence type="ECO:0000313" key="8">
    <source>
        <dbReference type="EMBL" id="RBP39644.1"/>
    </source>
</evidence>
<evidence type="ECO:0000313" key="9">
    <source>
        <dbReference type="Proteomes" id="UP000253426"/>
    </source>
</evidence>
<feature type="domain" description="Peptidase S54 rhomboid" evidence="6">
    <location>
        <begin position="65"/>
        <end position="184"/>
    </location>
</feature>
<accession>A0A366HDF5</accession>
<evidence type="ECO:0000256" key="3">
    <source>
        <dbReference type="ARBA" id="ARBA00022989"/>
    </source>
</evidence>
<dbReference type="OrthoDB" id="186055at2"/>
<evidence type="ECO:0000256" key="5">
    <source>
        <dbReference type="SAM" id="Phobius"/>
    </source>
</evidence>
<dbReference type="InterPro" id="IPR046483">
    <property type="entry name" value="DUF6576"/>
</dbReference>
<dbReference type="Proteomes" id="UP000253426">
    <property type="component" value="Unassembled WGS sequence"/>
</dbReference>
<evidence type="ECO:0000256" key="2">
    <source>
        <dbReference type="ARBA" id="ARBA00022692"/>
    </source>
</evidence>
<dbReference type="GO" id="GO:0016020">
    <property type="term" value="C:membrane"/>
    <property type="evidence" value="ECO:0007669"/>
    <property type="project" value="UniProtKB-SubCell"/>
</dbReference>
<evidence type="ECO:0000259" key="7">
    <source>
        <dbReference type="Pfam" id="PF20216"/>
    </source>
</evidence>
<dbReference type="InterPro" id="IPR022764">
    <property type="entry name" value="Peptidase_S54_rhomboid_dom"/>
</dbReference>
<protein>
    <submittedName>
        <fullName evidence="8">Rhomboid family protein</fullName>
    </submittedName>
</protein>
<dbReference type="Gene3D" id="1.20.1540.10">
    <property type="entry name" value="Rhomboid-like"/>
    <property type="match status" value="1"/>
</dbReference>
<dbReference type="Pfam" id="PF20216">
    <property type="entry name" value="DUF6576"/>
    <property type="match status" value="1"/>
</dbReference>
<dbReference type="Pfam" id="PF01694">
    <property type="entry name" value="Rhomboid"/>
    <property type="match status" value="1"/>
</dbReference>
<feature type="transmembrane region" description="Helical" evidence="5">
    <location>
        <begin position="158"/>
        <end position="179"/>
    </location>
</feature>
<gene>
    <name evidence="8" type="ORF">DES53_10971</name>
</gene>
<feature type="domain" description="DUF6576" evidence="7">
    <location>
        <begin position="249"/>
        <end position="281"/>
    </location>
</feature>
<dbReference type="EMBL" id="QNRR01000009">
    <property type="protein sequence ID" value="RBP39644.1"/>
    <property type="molecule type" value="Genomic_DNA"/>
</dbReference>
<comment type="subcellular location">
    <subcellularLocation>
        <location evidence="1">Membrane</location>
        <topology evidence="1">Multi-pass membrane protein</topology>
    </subcellularLocation>
</comment>
<dbReference type="AlphaFoldDB" id="A0A366HDF5"/>
<keyword evidence="4 5" id="KW-0472">Membrane</keyword>
<dbReference type="InterPro" id="IPR035952">
    <property type="entry name" value="Rhomboid-like_sf"/>
</dbReference>
<dbReference type="GO" id="GO:0004252">
    <property type="term" value="F:serine-type endopeptidase activity"/>
    <property type="evidence" value="ECO:0007669"/>
    <property type="project" value="InterPro"/>
</dbReference>
<keyword evidence="2 5" id="KW-0812">Transmembrane</keyword>
<feature type="transmembrane region" description="Helical" evidence="5">
    <location>
        <begin position="131"/>
        <end position="151"/>
    </location>
</feature>
<evidence type="ECO:0000259" key="6">
    <source>
        <dbReference type="Pfam" id="PF01694"/>
    </source>
</evidence>
<organism evidence="8 9">
    <name type="scientific">Roseimicrobium gellanilyticum</name>
    <dbReference type="NCBI Taxonomy" id="748857"/>
    <lineage>
        <taxon>Bacteria</taxon>
        <taxon>Pseudomonadati</taxon>
        <taxon>Verrucomicrobiota</taxon>
        <taxon>Verrucomicrobiia</taxon>
        <taxon>Verrucomicrobiales</taxon>
        <taxon>Verrucomicrobiaceae</taxon>
        <taxon>Roseimicrobium</taxon>
    </lineage>
</organism>
<proteinExistence type="predicted"/>